<dbReference type="PRINTS" id="PR00139">
    <property type="entry name" value="ASNGLNASE"/>
</dbReference>
<dbReference type="PIRSF" id="PIRSF001220">
    <property type="entry name" value="L-ASNase_gatD"/>
    <property type="match status" value="1"/>
</dbReference>
<dbReference type="InterPro" id="IPR004550">
    <property type="entry name" value="AsnASE_II"/>
</dbReference>
<dbReference type="PROSITE" id="PS00144">
    <property type="entry name" value="ASN_GLN_ASE_1"/>
    <property type="match status" value="1"/>
</dbReference>
<name>A0ABU9IJ86_9FLAO</name>
<dbReference type="InterPro" id="IPR040919">
    <property type="entry name" value="Asparaginase_C"/>
</dbReference>
<keyword evidence="9" id="KW-1185">Reference proteome</keyword>
<organism evidence="8 9">
    <name type="scientific">Flavobacterium calami</name>
    <dbReference type="NCBI Taxonomy" id="3139144"/>
    <lineage>
        <taxon>Bacteria</taxon>
        <taxon>Pseudomonadati</taxon>
        <taxon>Bacteroidota</taxon>
        <taxon>Flavobacteriia</taxon>
        <taxon>Flavobacteriales</taxon>
        <taxon>Flavobacteriaceae</taxon>
        <taxon>Flavobacterium</taxon>
    </lineage>
</organism>
<comment type="similarity">
    <text evidence="1 4">Belongs to the asparaginase 1 family.</text>
</comment>
<evidence type="ECO:0000256" key="4">
    <source>
        <dbReference type="RuleBase" id="RU004456"/>
    </source>
</evidence>
<evidence type="ECO:0000259" key="6">
    <source>
        <dbReference type="Pfam" id="PF00710"/>
    </source>
</evidence>
<dbReference type="Proteomes" id="UP001485226">
    <property type="component" value="Unassembled WGS sequence"/>
</dbReference>
<evidence type="ECO:0000256" key="5">
    <source>
        <dbReference type="SAM" id="SignalP"/>
    </source>
</evidence>
<dbReference type="PIRSF" id="PIRSF500176">
    <property type="entry name" value="L_ASNase"/>
    <property type="match status" value="1"/>
</dbReference>
<feature type="signal peptide" evidence="5">
    <location>
        <begin position="1"/>
        <end position="19"/>
    </location>
</feature>
<gene>
    <name evidence="8" type="ORF">AAEO57_01865</name>
</gene>
<dbReference type="Pfam" id="PF00710">
    <property type="entry name" value="Asparaginase"/>
    <property type="match status" value="1"/>
</dbReference>
<dbReference type="RefSeq" id="WP_341688965.1">
    <property type="nucleotide sequence ID" value="NZ_JBBYHS010000002.1"/>
</dbReference>
<dbReference type="Gene3D" id="3.40.50.1170">
    <property type="entry name" value="L-asparaginase, N-terminal domain"/>
    <property type="match status" value="1"/>
</dbReference>
<dbReference type="EC" id="3.5.1.1" evidence="8"/>
<evidence type="ECO:0000259" key="7">
    <source>
        <dbReference type="Pfam" id="PF17763"/>
    </source>
</evidence>
<sequence>MKKIISILFLSALTLTVNAQTSKGSKRIIILATGGTIAGSGDSSTKAAYTAGKVPIDDLLNAVPQIHDYGKITGEQIASIGSQDMNVVTWLKLSKRINEIFAKNQADAVVVTHGTDTQEETAYFLDLTVNSSKPVVIVGAMRPSTAMSQDGNRNLLDAVMVAGNSASESRGVIVAMDEKIFDARDVTKTSTTNLETFQSRNFGPIGLIYDGKVKYYYQSLRNPSKKFDVTKLNALPQVEIVYGYADASPTSVTGVITPNTKGIVYAGMGNGNFGEPVGKALADAAKKGIVVCRSARAGSGRITLDNEVKDAELGFVVSDDLNPQKARVLLMLSLTETSDRAKIQQNFFDY</sequence>
<proteinExistence type="inferred from homology"/>
<feature type="domain" description="Asparaginase/glutaminase C-terminal" evidence="7">
    <location>
        <begin position="237"/>
        <end position="347"/>
    </location>
</feature>
<evidence type="ECO:0000256" key="3">
    <source>
        <dbReference type="PROSITE-ProRule" id="PRU10099"/>
    </source>
</evidence>
<evidence type="ECO:0000313" key="9">
    <source>
        <dbReference type="Proteomes" id="UP001485226"/>
    </source>
</evidence>
<dbReference type="PROSITE" id="PS51732">
    <property type="entry name" value="ASN_GLN_ASE_3"/>
    <property type="match status" value="1"/>
</dbReference>
<evidence type="ECO:0000256" key="2">
    <source>
        <dbReference type="ARBA" id="ARBA00022801"/>
    </source>
</evidence>
<dbReference type="GO" id="GO:0004067">
    <property type="term" value="F:asparaginase activity"/>
    <property type="evidence" value="ECO:0007669"/>
    <property type="project" value="UniProtKB-EC"/>
</dbReference>
<dbReference type="NCBIfam" id="TIGR00520">
    <property type="entry name" value="asnASE_II"/>
    <property type="match status" value="1"/>
</dbReference>
<dbReference type="EMBL" id="JBBYHS010000002">
    <property type="protein sequence ID" value="MEL1252508.1"/>
    <property type="molecule type" value="Genomic_DNA"/>
</dbReference>
<feature type="chain" id="PRO_5046356132" evidence="5">
    <location>
        <begin position="20"/>
        <end position="350"/>
    </location>
</feature>
<dbReference type="InterPro" id="IPR006034">
    <property type="entry name" value="Asparaginase/glutaminase-like"/>
</dbReference>
<reference evidence="8 9" key="1">
    <citation type="submission" date="2024-04" db="EMBL/GenBank/DDBJ databases">
        <title>Flavobacterium sp. DGU38 16S ribosomal RNA gene Genome sequencing and assembly.</title>
        <authorList>
            <person name="Park S."/>
        </authorList>
    </citation>
    <scope>NUCLEOTIDE SEQUENCE [LARGE SCALE GENOMIC DNA]</scope>
    <source>
        <strain evidence="8 9">DGU38</strain>
    </source>
</reference>
<dbReference type="PANTHER" id="PTHR11707">
    <property type="entry name" value="L-ASPARAGINASE"/>
    <property type="match status" value="1"/>
</dbReference>
<dbReference type="Gene3D" id="3.40.50.40">
    <property type="match status" value="1"/>
</dbReference>
<dbReference type="SMART" id="SM00870">
    <property type="entry name" value="Asparaginase"/>
    <property type="match status" value="1"/>
</dbReference>
<dbReference type="Pfam" id="PF17763">
    <property type="entry name" value="Asparaginase_C"/>
    <property type="match status" value="1"/>
</dbReference>
<dbReference type="CDD" id="cd08964">
    <property type="entry name" value="L-asparaginase_II"/>
    <property type="match status" value="1"/>
</dbReference>
<dbReference type="InterPro" id="IPR027474">
    <property type="entry name" value="L-asparaginase_N"/>
</dbReference>
<dbReference type="SUPFAM" id="SSF53774">
    <property type="entry name" value="Glutaminase/Asparaginase"/>
    <property type="match status" value="1"/>
</dbReference>
<evidence type="ECO:0000256" key="1">
    <source>
        <dbReference type="ARBA" id="ARBA00010518"/>
    </source>
</evidence>
<dbReference type="InterPro" id="IPR020827">
    <property type="entry name" value="Asparaginase/glutaminase_AS1"/>
</dbReference>
<accession>A0ABU9IJ86</accession>
<protein>
    <submittedName>
        <fullName evidence="8">Type II asparaginase</fullName>
        <ecNumber evidence="8">3.5.1.1</ecNumber>
    </submittedName>
</protein>
<evidence type="ECO:0000313" key="8">
    <source>
        <dbReference type="EMBL" id="MEL1252508.1"/>
    </source>
</evidence>
<keyword evidence="5" id="KW-0732">Signal</keyword>
<dbReference type="InterPro" id="IPR037152">
    <property type="entry name" value="L-asparaginase_N_sf"/>
</dbReference>
<dbReference type="InterPro" id="IPR036152">
    <property type="entry name" value="Asp/glu_Ase-like_sf"/>
</dbReference>
<keyword evidence="2 8" id="KW-0378">Hydrolase</keyword>
<dbReference type="InterPro" id="IPR027473">
    <property type="entry name" value="L-asparaginase_C"/>
</dbReference>
<dbReference type="PANTHER" id="PTHR11707:SF28">
    <property type="entry name" value="60 KDA LYSOPHOSPHOLIPASE"/>
    <property type="match status" value="1"/>
</dbReference>
<feature type="active site" evidence="3">
    <location>
        <position position="36"/>
    </location>
</feature>
<comment type="caution">
    <text evidence="8">The sequence shown here is derived from an EMBL/GenBank/DDBJ whole genome shotgun (WGS) entry which is preliminary data.</text>
</comment>
<feature type="domain" description="L-asparaginase N-terminal" evidence="6">
    <location>
        <begin position="27"/>
        <end position="219"/>
    </location>
</feature>